<dbReference type="PANTHER" id="PTHR45670">
    <property type="entry name" value="E3 UBIQUITIN-PROTEIN LIGASE TRIP12"/>
    <property type="match status" value="1"/>
</dbReference>
<dbReference type="GO" id="GO:0043161">
    <property type="term" value="P:proteasome-mediated ubiquitin-dependent protein catabolic process"/>
    <property type="evidence" value="ECO:0007669"/>
    <property type="project" value="TreeGrafter"/>
</dbReference>
<keyword evidence="5 6" id="KW-0833">Ubl conjugation pathway</keyword>
<feature type="domain" description="HECT" evidence="8">
    <location>
        <begin position="1114"/>
        <end position="1423"/>
    </location>
</feature>
<gene>
    <name evidence="9" type="ORF">IFM89_022662</name>
</gene>
<dbReference type="Pfam" id="PF00632">
    <property type="entry name" value="HECT"/>
    <property type="match status" value="1"/>
</dbReference>
<evidence type="ECO:0000256" key="5">
    <source>
        <dbReference type="ARBA" id="ARBA00022786"/>
    </source>
</evidence>
<dbReference type="SUPFAM" id="SSF56204">
    <property type="entry name" value="Hect, E3 ligase catalytic domain"/>
    <property type="match status" value="1"/>
</dbReference>
<evidence type="ECO:0000313" key="10">
    <source>
        <dbReference type="Proteomes" id="UP000631114"/>
    </source>
</evidence>
<feature type="compositionally biased region" description="Low complexity" evidence="7">
    <location>
        <begin position="38"/>
        <end position="54"/>
    </location>
</feature>
<evidence type="ECO:0000313" key="9">
    <source>
        <dbReference type="EMBL" id="KAF9593401.1"/>
    </source>
</evidence>
<dbReference type="InterPro" id="IPR011989">
    <property type="entry name" value="ARM-like"/>
</dbReference>
<comment type="caution">
    <text evidence="6">Lacks conserved residue(s) required for the propagation of feature annotation.</text>
</comment>
<dbReference type="EMBL" id="JADFTS010000008">
    <property type="protein sequence ID" value="KAF9593401.1"/>
    <property type="molecule type" value="Genomic_DNA"/>
</dbReference>
<dbReference type="Pfam" id="PF25579">
    <property type="entry name" value="TPR_TRIP12_N"/>
    <property type="match status" value="1"/>
</dbReference>
<reference evidence="9 10" key="1">
    <citation type="submission" date="2020-10" db="EMBL/GenBank/DDBJ databases">
        <title>The Coptis chinensis genome and diversification of protoberbering-type alkaloids.</title>
        <authorList>
            <person name="Wang B."/>
            <person name="Shu S."/>
            <person name="Song C."/>
            <person name="Liu Y."/>
        </authorList>
    </citation>
    <scope>NUCLEOTIDE SEQUENCE [LARGE SCALE GENOMIC DNA]</scope>
    <source>
        <strain evidence="9">HL-2020</strain>
        <tissue evidence="9">Leaf</tissue>
    </source>
</reference>
<dbReference type="GO" id="GO:0061630">
    <property type="term" value="F:ubiquitin protein ligase activity"/>
    <property type="evidence" value="ECO:0007669"/>
    <property type="project" value="UniProtKB-EC"/>
</dbReference>
<comment type="caution">
    <text evidence="9">The sequence shown here is derived from an EMBL/GenBank/DDBJ whole genome shotgun (WGS) entry which is preliminary data.</text>
</comment>
<comment type="similarity">
    <text evidence="2">Belongs to the UPL family. K-HECT subfamily.</text>
</comment>
<name>A0A835H523_9MAGN</name>
<evidence type="ECO:0000256" key="3">
    <source>
        <dbReference type="ARBA" id="ARBA00012485"/>
    </source>
</evidence>
<dbReference type="Gene3D" id="1.25.10.10">
    <property type="entry name" value="Leucine-rich Repeat Variant"/>
    <property type="match status" value="1"/>
</dbReference>
<feature type="compositionally biased region" description="Acidic residues" evidence="7">
    <location>
        <begin position="55"/>
        <end position="64"/>
    </location>
</feature>
<feature type="region of interest" description="Disordered" evidence="7">
    <location>
        <begin position="799"/>
        <end position="831"/>
    </location>
</feature>
<keyword evidence="4" id="KW-0808">Transferase</keyword>
<dbReference type="InterPro" id="IPR045322">
    <property type="entry name" value="HECTD1/TRIP12-like"/>
</dbReference>
<dbReference type="InterPro" id="IPR016024">
    <property type="entry name" value="ARM-type_fold"/>
</dbReference>
<sequence length="1444" mass="160968">MENQSPSRKRSEPEPEPPQTEEDNNMGSNNSTHRRHTNTSSPSSSTTTQQQPTDESSDSEEGDENNNQAFRALIDKISSKLITSNNSDESLLSGQLVALTELCDILSFTTSDASNSTLEKLSPVLVSLAKQEMSPDVMLFSIRAITYLCDASHRSTSFLVKHHVVPALCSPLLSIQYLDVAEQCLQALQKISQIHPLHCLQAGAIMSILTYIDFFPSSVQRVGVTTIANICKRLPSNCSAQLMEAVPVMCNLLNYDDHKLVENVATCLISIVDNVRHSTEMLDQLCEHGLIQRVTHLISPDSGPTLSQPIHTGLIGLLSQLASGSKKASNTLFELKISSTVKHILCSADLSHGKPYSLVASDPRYNQIHEVMKLLNVLLPPLSTNGEDDMEVSDKERIIIHQPELLRQFGADILPVLVQVVSSGVDLYVSYGCLSVINKIVYFSRSDMLVDLLNSTSISSFLAGIIALKDLHLLMLALRIVKTVMQELHGAFLDSFIKEGIVYAIDALVTPEKCSQFLLQASNRSSQLLSRANPKMAVNGAFRCLCYAYNMDQPPSSKVESCKLDEASVHTMAKHIMTTYFTTESPNSQFGLTRVLEKLKILCAALSDTVNMPLKNDICQQEERLTQILGQIMEELNGEESVSTFEFVESGIVSSLVDYLSNGCYRNGKVDPRDLSSHLDVLQRRYEVFARFCLSSTRHLWKSMPLARLIGKLQSALSTLENLPVILHHISKPRETHAAIPSERATTRPCLKVRFVKVEGEVSLCDSASDVVTVEAFTSLDAIERYLWPKVSTSRSQQVVESATGSKEQPKNSAENIPESASTSQDGKECMTSNISNNTHHLIFYLGGEQLDQSLTLYQAVLQLKMKTENELIVGPSFWNEVYEIAYGKATEQNPTNIPDFCLKSHTVVTSQNHPQILRQNALCISSLLFGEPPYSIDKLSPTYEILILLKILEVINKSAFHIVSYERRNAFSVGQNSSLDNLMVTVCRVPQTEFVSMKLTEKLEQQMRESSVVSAGSMPSWCVQLMKTFPFLFGFEARCKYLHLTLYDPSQVQPPSANNSNDRRSYVSGLPRKKYKISRSHILESAAKMMGSNTCHKTVLEVEYVEEVGTGLGPTMEFFTLVSQEFQKVGLGLWREDHGSLTLGNSLEVENSGYVMAPFGHFPRPWPAASGTSNKSQFTEALKKFVLLGQIVAKAIQDRRVLDLSLSKSFYKLILEQELNLYDVHSFDPGLGRALIEFQALVDRKKVLDLVSSKSRSLTSDSCFHNTRIEDLCLDFTLPGYPDYLLKSEHDHKMVDMFNLEEYVSSIADATVHSGVSRQVEAFKIGFNQVLPIRSLKIFTDEELDQLLCGEQSAWTYHELFDHIKFDHGYTASSPPIINLLEVMQELESKQQRAFLQFVTGAPRLPPGGLAALNPKLTIVRKEILRERLLYAITEGQGCFHLS</sequence>
<evidence type="ECO:0000256" key="4">
    <source>
        <dbReference type="ARBA" id="ARBA00022679"/>
    </source>
</evidence>
<dbReference type="OrthoDB" id="423283at2759"/>
<dbReference type="EC" id="2.3.2.26" evidence="3"/>
<evidence type="ECO:0000256" key="6">
    <source>
        <dbReference type="PROSITE-ProRule" id="PRU00104"/>
    </source>
</evidence>
<dbReference type="InterPro" id="IPR000569">
    <property type="entry name" value="HECT_dom"/>
</dbReference>
<dbReference type="SUPFAM" id="SSF48371">
    <property type="entry name" value="ARM repeat"/>
    <property type="match status" value="1"/>
</dbReference>
<evidence type="ECO:0000256" key="1">
    <source>
        <dbReference type="ARBA" id="ARBA00000885"/>
    </source>
</evidence>
<evidence type="ECO:0000256" key="7">
    <source>
        <dbReference type="SAM" id="MobiDB-lite"/>
    </source>
</evidence>
<dbReference type="GO" id="GO:0000209">
    <property type="term" value="P:protein polyubiquitination"/>
    <property type="evidence" value="ECO:0007669"/>
    <property type="project" value="TreeGrafter"/>
</dbReference>
<accession>A0A835H523</accession>
<dbReference type="PANTHER" id="PTHR45670:SF10">
    <property type="entry name" value="E3 UBIQUITIN-PROTEIN LIGASE UPL4"/>
    <property type="match status" value="1"/>
</dbReference>
<dbReference type="InterPro" id="IPR057948">
    <property type="entry name" value="TPR_TRIP12_N"/>
</dbReference>
<proteinExistence type="inferred from homology"/>
<comment type="catalytic activity">
    <reaction evidence="1">
        <text>S-ubiquitinyl-[E2 ubiquitin-conjugating enzyme]-L-cysteine + [acceptor protein]-L-lysine = [E2 ubiquitin-conjugating enzyme]-L-cysteine + N(6)-ubiquitinyl-[acceptor protein]-L-lysine.</text>
        <dbReference type="EC" id="2.3.2.26"/>
    </reaction>
</comment>
<evidence type="ECO:0000259" key="8">
    <source>
        <dbReference type="PROSITE" id="PS50237"/>
    </source>
</evidence>
<evidence type="ECO:0000256" key="2">
    <source>
        <dbReference type="ARBA" id="ARBA00006331"/>
    </source>
</evidence>
<protein>
    <recommendedName>
        <fullName evidence="3">HECT-type E3 ubiquitin transferase</fullName>
        <ecNumber evidence="3">2.3.2.26</ecNumber>
    </recommendedName>
</protein>
<keyword evidence="10" id="KW-1185">Reference proteome</keyword>
<dbReference type="Gene3D" id="3.90.1750.10">
    <property type="entry name" value="Hect, E3 ligase catalytic domains"/>
    <property type="match status" value="1"/>
</dbReference>
<dbReference type="SMART" id="SM00119">
    <property type="entry name" value="HECTc"/>
    <property type="match status" value="1"/>
</dbReference>
<feature type="region of interest" description="Disordered" evidence="7">
    <location>
        <begin position="1"/>
        <end position="64"/>
    </location>
</feature>
<dbReference type="PROSITE" id="PS50237">
    <property type="entry name" value="HECT"/>
    <property type="match status" value="1"/>
</dbReference>
<dbReference type="Proteomes" id="UP000631114">
    <property type="component" value="Unassembled WGS sequence"/>
</dbReference>
<organism evidence="9 10">
    <name type="scientific">Coptis chinensis</name>
    <dbReference type="NCBI Taxonomy" id="261450"/>
    <lineage>
        <taxon>Eukaryota</taxon>
        <taxon>Viridiplantae</taxon>
        <taxon>Streptophyta</taxon>
        <taxon>Embryophyta</taxon>
        <taxon>Tracheophyta</taxon>
        <taxon>Spermatophyta</taxon>
        <taxon>Magnoliopsida</taxon>
        <taxon>Ranunculales</taxon>
        <taxon>Ranunculaceae</taxon>
        <taxon>Coptidoideae</taxon>
        <taxon>Coptis</taxon>
    </lineage>
</organism>
<dbReference type="InterPro" id="IPR035983">
    <property type="entry name" value="Hect_E3_ubiquitin_ligase"/>
</dbReference>
<dbReference type="Gene3D" id="3.30.2410.10">
    <property type="entry name" value="Hect, E3 ligase catalytic domain"/>
    <property type="match status" value="1"/>
</dbReference>